<proteinExistence type="inferred from homology"/>
<dbReference type="PANTHER" id="PTHR11035:SF3">
    <property type="entry name" value="VERY-LONG-CHAIN (3R)-3-HYDROXYACYL-COA DEHYDRATASE"/>
    <property type="match status" value="1"/>
</dbReference>
<feature type="transmembrane region" description="Helical" evidence="14">
    <location>
        <begin position="139"/>
        <end position="158"/>
    </location>
</feature>
<reference evidence="15 16" key="1">
    <citation type="journal article" date="2015" name="PLoS Pathog.">
        <title>Leptomonas seymouri: Adaptations to the Dixenous Life Cycle Analyzed by Genome Sequencing, Transcriptome Profiling and Co-infection with Leishmania donovani.</title>
        <authorList>
            <person name="Kraeva N."/>
            <person name="Butenko A."/>
            <person name="Hlavacova J."/>
            <person name="Kostygov A."/>
            <person name="Myskova J."/>
            <person name="Grybchuk D."/>
            <person name="Lestinova T."/>
            <person name="Votypka J."/>
            <person name="Volf P."/>
            <person name="Opperdoes F."/>
            <person name="Flegontov P."/>
            <person name="Lukes J."/>
            <person name="Yurchenko V."/>
        </authorList>
    </citation>
    <scope>NUCLEOTIDE SEQUENCE [LARGE SCALE GENOMIC DNA]</scope>
    <source>
        <strain evidence="15 16">ATCC 30220</strain>
    </source>
</reference>
<organism evidence="15 16">
    <name type="scientific">Leptomonas seymouri</name>
    <dbReference type="NCBI Taxonomy" id="5684"/>
    <lineage>
        <taxon>Eukaryota</taxon>
        <taxon>Discoba</taxon>
        <taxon>Euglenozoa</taxon>
        <taxon>Kinetoplastea</taxon>
        <taxon>Metakinetoplastina</taxon>
        <taxon>Trypanosomatida</taxon>
        <taxon>Trypanosomatidae</taxon>
        <taxon>Leishmaniinae</taxon>
        <taxon>Leptomonas</taxon>
    </lineage>
</organism>
<feature type="transmembrane region" description="Helical" evidence="14">
    <location>
        <begin position="7"/>
        <end position="27"/>
    </location>
</feature>
<dbReference type="GO" id="GO:0102158">
    <property type="term" value="F:very-long-chain (3R)-3-hydroxyacyl-CoA dehydratase activity"/>
    <property type="evidence" value="ECO:0007669"/>
    <property type="project" value="UniProtKB-EC"/>
</dbReference>
<keyword evidence="9" id="KW-0443">Lipid metabolism</keyword>
<dbReference type="EMBL" id="LJSK01000286">
    <property type="protein sequence ID" value="KPI84138.1"/>
    <property type="molecule type" value="Genomic_DNA"/>
</dbReference>
<evidence type="ECO:0000313" key="15">
    <source>
        <dbReference type="EMBL" id="KPI84138.1"/>
    </source>
</evidence>
<feature type="transmembrane region" description="Helical" evidence="14">
    <location>
        <begin position="178"/>
        <end position="201"/>
    </location>
</feature>
<dbReference type="OrthoDB" id="46988at2759"/>
<keyword evidence="7" id="KW-0276">Fatty acid metabolism</keyword>
<dbReference type="VEuPathDB" id="TriTrypDB:Lsey_0286_0100"/>
<keyword evidence="12" id="KW-0456">Lyase</keyword>
<keyword evidence="5" id="KW-0444">Lipid biosynthesis</keyword>
<evidence type="ECO:0000256" key="1">
    <source>
        <dbReference type="ARBA" id="ARBA00004141"/>
    </source>
</evidence>
<evidence type="ECO:0000256" key="8">
    <source>
        <dbReference type="ARBA" id="ARBA00022989"/>
    </source>
</evidence>
<gene>
    <name evidence="15" type="ORF">ABL78_6812</name>
</gene>
<evidence type="ECO:0000256" key="6">
    <source>
        <dbReference type="ARBA" id="ARBA00022692"/>
    </source>
</evidence>
<evidence type="ECO:0000256" key="7">
    <source>
        <dbReference type="ARBA" id="ARBA00022832"/>
    </source>
</evidence>
<evidence type="ECO:0000256" key="14">
    <source>
        <dbReference type="SAM" id="Phobius"/>
    </source>
</evidence>
<dbReference type="Proteomes" id="UP000038009">
    <property type="component" value="Unassembled WGS sequence"/>
</dbReference>
<dbReference type="OMA" id="WSYILWQ"/>
<evidence type="ECO:0000256" key="10">
    <source>
        <dbReference type="ARBA" id="ARBA00023136"/>
    </source>
</evidence>
<dbReference type="GO" id="GO:0005789">
    <property type="term" value="C:endoplasmic reticulum membrane"/>
    <property type="evidence" value="ECO:0007669"/>
    <property type="project" value="TreeGrafter"/>
</dbReference>
<evidence type="ECO:0000256" key="9">
    <source>
        <dbReference type="ARBA" id="ARBA00023098"/>
    </source>
</evidence>
<keyword evidence="11" id="KW-0275">Fatty acid biosynthesis</keyword>
<accession>A0A0N1HT96</accession>
<evidence type="ECO:0000256" key="11">
    <source>
        <dbReference type="ARBA" id="ARBA00023160"/>
    </source>
</evidence>
<comment type="catalytic activity">
    <reaction evidence="13">
        <text>a very-long-chain (3R)-3-hydroxyacyl-CoA = a very-long-chain (2E)-enoyl-CoA + H2O</text>
        <dbReference type="Rhea" id="RHEA:45812"/>
        <dbReference type="ChEBI" id="CHEBI:15377"/>
        <dbReference type="ChEBI" id="CHEBI:83728"/>
        <dbReference type="ChEBI" id="CHEBI:85440"/>
        <dbReference type="EC" id="4.2.1.134"/>
    </reaction>
</comment>
<dbReference type="GO" id="GO:0042761">
    <property type="term" value="P:very long-chain fatty acid biosynthetic process"/>
    <property type="evidence" value="ECO:0007669"/>
    <property type="project" value="TreeGrafter"/>
</dbReference>
<evidence type="ECO:0000256" key="2">
    <source>
        <dbReference type="ARBA" id="ARBA00005194"/>
    </source>
</evidence>
<comment type="caution">
    <text evidence="15">The sequence shown here is derived from an EMBL/GenBank/DDBJ whole genome shotgun (WGS) entry which is preliminary data.</text>
</comment>
<dbReference type="PANTHER" id="PTHR11035">
    <property type="entry name" value="VERY-LONG-CHAIN (3R)-3-HYDROXYACYL-COA DEHYDRATASE"/>
    <property type="match status" value="1"/>
</dbReference>
<comment type="subcellular location">
    <subcellularLocation>
        <location evidence="1">Membrane</location>
        <topology evidence="1">Multi-pass membrane protein</topology>
    </subcellularLocation>
</comment>
<protein>
    <recommendedName>
        <fullName evidence="4">very-long-chain (3R)-3-hydroxyacyl-CoA dehydratase</fullName>
        <ecNumber evidence="4">4.2.1.134</ecNumber>
    </recommendedName>
</protein>
<keyword evidence="8 14" id="KW-1133">Transmembrane helix</keyword>
<dbReference type="EC" id="4.2.1.134" evidence="4"/>
<evidence type="ECO:0000256" key="4">
    <source>
        <dbReference type="ARBA" id="ARBA00013122"/>
    </source>
</evidence>
<comment type="similarity">
    <text evidence="3">Belongs to the very long-chain fatty acids dehydratase HACD family.</text>
</comment>
<evidence type="ECO:0000313" key="16">
    <source>
        <dbReference type="Proteomes" id="UP000038009"/>
    </source>
</evidence>
<evidence type="ECO:0000256" key="3">
    <source>
        <dbReference type="ARBA" id="ARBA00007811"/>
    </source>
</evidence>
<dbReference type="InterPro" id="IPR007482">
    <property type="entry name" value="Tyr_Pase-like_PTPLA"/>
</dbReference>
<dbReference type="GO" id="GO:0030497">
    <property type="term" value="P:fatty acid elongation"/>
    <property type="evidence" value="ECO:0007669"/>
    <property type="project" value="TreeGrafter"/>
</dbReference>
<keyword evidence="10 14" id="KW-0472">Membrane</keyword>
<evidence type="ECO:0000256" key="5">
    <source>
        <dbReference type="ARBA" id="ARBA00022516"/>
    </source>
</evidence>
<evidence type="ECO:0000256" key="12">
    <source>
        <dbReference type="ARBA" id="ARBA00023239"/>
    </source>
</evidence>
<dbReference type="AlphaFoldDB" id="A0A0N1HT96"/>
<dbReference type="Pfam" id="PF04387">
    <property type="entry name" value="PTPLA"/>
    <property type="match status" value="1"/>
</dbReference>
<evidence type="ECO:0000256" key="13">
    <source>
        <dbReference type="ARBA" id="ARBA00036671"/>
    </source>
</evidence>
<feature type="transmembrane region" description="Helical" evidence="14">
    <location>
        <begin position="100"/>
        <end position="118"/>
    </location>
</feature>
<dbReference type="UniPathway" id="UPA00094"/>
<sequence length="223" mass="25077">MNIKDMYLLAYNAGMCAGWSTVLLKVMKHLAEGGSASTAYPEVATLLCIFQTGAVAEIMHSMAGLVRSPVGTTVIQVLSRLVVLYGSLRIGDTEATKSPVFVQMVVAWCLSEIIRYSFYSTNLLKAKVAPLTWLRYSAFMVLYPVGITGEIGCLYRSLPWIAAHKPWTVELPNKLNFTFSWYNCVWFILLGIYPYGSYVMYSYMLAQRRKMFAKPAEEVKKSQ</sequence>
<keyword evidence="16" id="KW-1185">Reference proteome</keyword>
<dbReference type="GO" id="GO:0030148">
    <property type="term" value="P:sphingolipid biosynthetic process"/>
    <property type="evidence" value="ECO:0007669"/>
    <property type="project" value="TreeGrafter"/>
</dbReference>
<name>A0A0N1HT96_LEPSE</name>
<keyword evidence="6 14" id="KW-0812">Transmembrane</keyword>
<comment type="pathway">
    <text evidence="2">Lipid metabolism; fatty acid biosynthesis.</text>
</comment>